<keyword evidence="1" id="KW-0812">Transmembrane</keyword>
<dbReference type="AlphaFoldDB" id="A0A1I3RSA0"/>
<dbReference type="Proteomes" id="UP000199518">
    <property type="component" value="Unassembled WGS sequence"/>
</dbReference>
<feature type="transmembrane region" description="Helical" evidence="1">
    <location>
        <begin position="222"/>
        <end position="244"/>
    </location>
</feature>
<dbReference type="EMBL" id="FOQD01000021">
    <property type="protein sequence ID" value="SFJ48147.1"/>
    <property type="molecule type" value="Genomic_DNA"/>
</dbReference>
<name>A0A1I3RSA0_9PLAN</name>
<feature type="transmembrane region" description="Helical" evidence="1">
    <location>
        <begin position="106"/>
        <end position="128"/>
    </location>
</feature>
<reference evidence="3" key="1">
    <citation type="submission" date="2016-10" db="EMBL/GenBank/DDBJ databases">
        <authorList>
            <person name="Varghese N."/>
            <person name="Submissions S."/>
        </authorList>
    </citation>
    <scope>NUCLEOTIDE SEQUENCE [LARGE SCALE GENOMIC DNA]</scope>
    <source>
        <strain evidence="3">DSM 26348</strain>
    </source>
</reference>
<evidence type="ECO:0000313" key="3">
    <source>
        <dbReference type="Proteomes" id="UP000199518"/>
    </source>
</evidence>
<feature type="transmembrane region" description="Helical" evidence="1">
    <location>
        <begin position="166"/>
        <end position="186"/>
    </location>
</feature>
<organism evidence="2 3">
    <name type="scientific">Planctomicrobium piriforme</name>
    <dbReference type="NCBI Taxonomy" id="1576369"/>
    <lineage>
        <taxon>Bacteria</taxon>
        <taxon>Pseudomonadati</taxon>
        <taxon>Planctomycetota</taxon>
        <taxon>Planctomycetia</taxon>
        <taxon>Planctomycetales</taxon>
        <taxon>Planctomycetaceae</taxon>
        <taxon>Planctomicrobium</taxon>
    </lineage>
</organism>
<sequence length="245" mass="26000">MPVQIRYLGGPTRQINPLLGCLPLFIILLVLCLLPLFLFDTARYAFERLGLHPMTAALTVFGIMLGSVINIPVYHIRKDELQPMVPFGPLGMALSKTYQRVQSETLIAVNLGGCVIPTLIAVLQAVRLLKEDSVPFLCAMLVSAVCVVACWRVARPVEGIGILIPAFVPPLVSVLTTWMVLLPLGAGPEQRAATAFIAGVAGPIIGADLLHLKEMTKTPVAVMSIGGAGTFDGIVLSGILAALLA</sequence>
<feature type="transmembrane region" description="Helical" evidence="1">
    <location>
        <begin position="51"/>
        <end position="74"/>
    </location>
</feature>
<proteinExistence type="predicted"/>
<keyword evidence="3" id="KW-1185">Reference proteome</keyword>
<feature type="transmembrane region" description="Helical" evidence="1">
    <location>
        <begin position="192"/>
        <end position="210"/>
    </location>
</feature>
<keyword evidence="1" id="KW-0472">Membrane</keyword>
<protein>
    <submittedName>
        <fullName evidence="2">Uncharacterized membrane protein</fullName>
    </submittedName>
</protein>
<gene>
    <name evidence="2" type="ORF">SAMN05421753_12176</name>
</gene>
<keyword evidence="1" id="KW-1133">Transmembrane helix</keyword>
<feature type="transmembrane region" description="Helical" evidence="1">
    <location>
        <begin position="21"/>
        <end position="39"/>
    </location>
</feature>
<feature type="transmembrane region" description="Helical" evidence="1">
    <location>
        <begin position="134"/>
        <end position="154"/>
    </location>
</feature>
<dbReference type="RefSeq" id="WP_092056171.1">
    <property type="nucleotide sequence ID" value="NZ_FOQD01000021.1"/>
</dbReference>
<dbReference type="OrthoDB" id="9782559at2"/>
<dbReference type="STRING" id="1576369.SAMN05421753_12176"/>
<evidence type="ECO:0000256" key="1">
    <source>
        <dbReference type="SAM" id="Phobius"/>
    </source>
</evidence>
<dbReference type="InterPro" id="IPR011672">
    <property type="entry name" value="DUF1614"/>
</dbReference>
<dbReference type="Pfam" id="PF07758">
    <property type="entry name" value="DUF1614"/>
    <property type="match status" value="1"/>
</dbReference>
<evidence type="ECO:0000313" key="2">
    <source>
        <dbReference type="EMBL" id="SFJ48147.1"/>
    </source>
</evidence>
<accession>A0A1I3RSA0</accession>